<dbReference type="Pfam" id="PF03942">
    <property type="entry name" value="DTW"/>
    <property type="match status" value="1"/>
</dbReference>
<dbReference type="EC" id="2.5.1.25" evidence="1"/>
<keyword evidence="7" id="KW-1185">Reference proteome</keyword>
<name>A0A974RYS1_9GAMM</name>
<reference evidence="6 7" key="1">
    <citation type="submission" date="2021-01" db="EMBL/GenBank/DDBJ databases">
        <title>Entomomonas sp. F2A isolated from a house cricket (Acheta domesticus).</title>
        <authorList>
            <person name="Spergser J."/>
            <person name="Busse H.-J."/>
        </authorList>
    </citation>
    <scope>NUCLEOTIDE SEQUENCE [LARGE SCALE GENOMIC DNA]</scope>
    <source>
        <strain evidence="6 7">F2A</strain>
    </source>
</reference>
<dbReference type="PANTHER" id="PTHR21392:SF1">
    <property type="entry name" value="TRNA-URIDINE AMINOCARBOXYPROPYLTRANSFERASE"/>
    <property type="match status" value="1"/>
</dbReference>
<gene>
    <name evidence="6" type="ORF">JHT90_02910</name>
</gene>
<keyword evidence="3" id="KW-0949">S-adenosyl-L-methionine</keyword>
<evidence type="ECO:0000256" key="2">
    <source>
        <dbReference type="ARBA" id="ARBA00022679"/>
    </source>
</evidence>
<evidence type="ECO:0000259" key="5">
    <source>
        <dbReference type="SMART" id="SM01144"/>
    </source>
</evidence>
<organism evidence="6 7">
    <name type="scientific">Entomomonas asaccharolytica</name>
    <dbReference type="NCBI Taxonomy" id="2785331"/>
    <lineage>
        <taxon>Bacteria</taxon>
        <taxon>Pseudomonadati</taxon>
        <taxon>Pseudomonadota</taxon>
        <taxon>Gammaproteobacteria</taxon>
        <taxon>Pseudomonadales</taxon>
        <taxon>Pseudomonadaceae</taxon>
        <taxon>Entomomonas</taxon>
    </lineage>
</organism>
<dbReference type="GO" id="GO:0008033">
    <property type="term" value="P:tRNA processing"/>
    <property type="evidence" value="ECO:0007669"/>
    <property type="project" value="UniProtKB-KW"/>
</dbReference>
<evidence type="ECO:0000256" key="3">
    <source>
        <dbReference type="ARBA" id="ARBA00022691"/>
    </source>
</evidence>
<dbReference type="InterPro" id="IPR039262">
    <property type="entry name" value="DTWD2/TAPT"/>
</dbReference>
<evidence type="ECO:0000256" key="4">
    <source>
        <dbReference type="ARBA" id="ARBA00022694"/>
    </source>
</evidence>
<dbReference type="InterPro" id="IPR005636">
    <property type="entry name" value="DTW"/>
</dbReference>
<sequence length="242" mass="27840">MTEYPHAVAKLRAIRKAISTRPFLARGNLVKRCQRCRLDENYCICNWQPKVNTAVGVCLLMYDSEPFKPSNTGWLIADIVQDTYAFSWTRVGDMQAVIDLLDDDSWQPYVVFPGEYATPDRVHQQLIETTTKKPLFILLDGTWPEARKMFRKSPYLDNLPVLSLTPEQYSRYQLRRSTNNMHLCTAEVAALCLELANESLAASALNTWLDVFTQHYLAARECRKISVDDLLHQQALTFQMQS</sequence>
<dbReference type="RefSeq" id="WP_201093876.1">
    <property type="nucleotide sequence ID" value="NZ_CP067393.1"/>
</dbReference>
<keyword evidence="2" id="KW-0808">Transferase</keyword>
<feature type="domain" description="DTW" evidence="5">
    <location>
        <begin position="29"/>
        <end position="221"/>
    </location>
</feature>
<dbReference type="PANTHER" id="PTHR21392">
    <property type="entry name" value="TRNA-URIDINE AMINOCARBOXYPROPYLTRANSFERASE 2"/>
    <property type="match status" value="1"/>
</dbReference>
<dbReference type="KEGG" id="eaz:JHT90_02910"/>
<evidence type="ECO:0000256" key="1">
    <source>
        <dbReference type="ARBA" id="ARBA00012386"/>
    </source>
</evidence>
<proteinExistence type="predicted"/>
<accession>A0A974RYS1</accession>
<dbReference type="GO" id="GO:0016432">
    <property type="term" value="F:tRNA-uridine aminocarboxypropyltransferase activity"/>
    <property type="evidence" value="ECO:0007669"/>
    <property type="project" value="UniProtKB-EC"/>
</dbReference>
<evidence type="ECO:0000313" key="6">
    <source>
        <dbReference type="EMBL" id="QQP86209.1"/>
    </source>
</evidence>
<dbReference type="EMBL" id="CP067393">
    <property type="protein sequence ID" value="QQP86209.1"/>
    <property type="molecule type" value="Genomic_DNA"/>
</dbReference>
<protein>
    <recommendedName>
        <fullName evidence="1">tRNA-uridine aminocarboxypropyltransferase</fullName>
        <ecNumber evidence="1">2.5.1.25</ecNumber>
    </recommendedName>
</protein>
<evidence type="ECO:0000313" key="7">
    <source>
        <dbReference type="Proteomes" id="UP000595278"/>
    </source>
</evidence>
<dbReference type="AlphaFoldDB" id="A0A974RYS1"/>
<dbReference type="Proteomes" id="UP000595278">
    <property type="component" value="Chromosome"/>
</dbReference>
<dbReference type="SMART" id="SM01144">
    <property type="entry name" value="DTW"/>
    <property type="match status" value="1"/>
</dbReference>
<keyword evidence="4" id="KW-0819">tRNA processing</keyword>